<evidence type="ECO:0000313" key="2">
    <source>
        <dbReference type="EMBL" id="OJJ01881.1"/>
    </source>
</evidence>
<protein>
    <submittedName>
        <fullName evidence="2">Uncharacterized protein</fullName>
    </submittedName>
</protein>
<accession>A0A1L9PK62</accession>
<dbReference type="Proteomes" id="UP000184073">
    <property type="component" value="Unassembled WGS sequence"/>
</dbReference>
<proteinExistence type="predicted"/>
<keyword evidence="3" id="KW-1185">Reference proteome</keyword>
<dbReference type="AlphaFoldDB" id="A0A1L9PK62"/>
<evidence type="ECO:0000256" key="1">
    <source>
        <dbReference type="SAM" id="MobiDB-lite"/>
    </source>
</evidence>
<organism evidence="2 3">
    <name type="scientific">Aspergillus versicolor CBS 583.65</name>
    <dbReference type="NCBI Taxonomy" id="1036611"/>
    <lineage>
        <taxon>Eukaryota</taxon>
        <taxon>Fungi</taxon>
        <taxon>Dikarya</taxon>
        <taxon>Ascomycota</taxon>
        <taxon>Pezizomycotina</taxon>
        <taxon>Eurotiomycetes</taxon>
        <taxon>Eurotiomycetidae</taxon>
        <taxon>Eurotiales</taxon>
        <taxon>Aspergillaceae</taxon>
        <taxon>Aspergillus</taxon>
        <taxon>Aspergillus subgen. Nidulantes</taxon>
    </lineage>
</organism>
<name>A0A1L9PK62_ASPVE</name>
<gene>
    <name evidence="2" type="ORF">ASPVEDRAFT_652648</name>
</gene>
<sequence length="157" mass="17978">MDPTTPFHSIQSRPGQTRSDNHRRHRHQLIAAVLWTATLNLEPSVEYSKDAHARLQVSNASPTVMPHPWTECGDSARNGSGRVRWNYAESDVMNSKPTRVGDCTRRQMVPYDSKEWHDMLDGTLRAYLRRIPENRARYSLSLSVRSQELIGEAHSAR</sequence>
<dbReference type="RefSeq" id="XP_040667643.1">
    <property type="nucleotide sequence ID" value="XM_040815792.1"/>
</dbReference>
<feature type="compositionally biased region" description="Polar residues" evidence="1">
    <location>
        <begin position="1"/>
        <end position="18"/>
    </location>
</feature>
<feature type="region of interest" description="Disordered" evidence="1">
    <location>
        <begin position="1"/>
        <end position="24"/>
    </location>
</feature>
<dbReference type="EMBL" id="KV878128">
    <property type="protein sequence ID" value="OJJ01881.1"/>
    <property type="molecule type" value="Genomic_DNA"/>
</dbReference>
<dbReference type="VEuPathDB" id="FungiDB:ASPVEDRAFT_652648"/>
<reference evidence="3" key="1">
    <citation type="journal article" date="2017" name="Genome Biol.">
        <title>Comparative genomics reveals high biological diversity and specific adaptations in the industrially and medically important fungal genus Aspergillus.</title>
        <authorList>
            <person name="de Vries R.P."/>
            <person name="Riley R."/>
            <person name="Wiebenga A."/>
            <person name="Aguilar-Osorio G."/>
            <person name="Amillis S."/>
            <person name="Uchima C.A."/>
            <person name="Anderluh G."/>
            <person name="Asadollahi M."/>
            <person name="Askin M."/>
            <person name="Barry K."/>
            <person name="Battaglia E."/>
            <person name="Bayram O."/>
            <person name="Benocci T."/>
            <person name="Braus-Stromeyer S.A."/>
            <person name="Caldana C."/>
            <person name="Canovas D."/>
            <person name="Cerqueira G.C."/>
            <person name="Chen F."/>
            <person name="Chen W."/>
            <person name="Choi C."/>
            <person name="Clum A."/>
            <person name="Dos Santos R.A."/>
            <person name="Damasio A.R."/>
            <person name="Diallinas G."/>
            <person name="Emri T."/>
            <person name="Fekete E."/>
            <person name="Flipphi M."/>
            <person name="Freyberg S."/>
            <person name="Gallo A."/>
            <person name="Gournas C."/>
            <person name="Habgood R."/>
            <person name="Hainaut M."/>
            <person name="Harispe M.L."/>
            <person name="Henrissat B."/>
            <person name="Hilden K.S."/>
            <person name="Hope R."/>
            <person name="Hossain A."/>
            <person name="Karabika E."/>
            <person name="Karaffa L."/>
            <person name="Karanyi Z."/>
            <person name="Krasevec N."/>
            <person name="Kuo A."/>
            <person name="Kusch H."/>
            <person name="LaButti K."/>
            <person name="Lagendijk E.L."/>
            <person name="Lapidus A."/>
            <person name="Levasseur A."/>
            <person name="Lindquist E."/>
            <person name="Lipzen A."/>
            <person name="Logrieco A.F."/>
            <person name="MacCabe A."/>
            <person name="Maekelae M.R."/>
            <person name="Malavazi I."/>
            <person name="Melin P."/>
            <person name="Meyer V."/>
            <person name="Mielnichuk N."/>
            <person name="Miskei M."/>
            <person name="Molnar A.P."/>
            <person name="Mule G."/>
            <person name="Ngan C.Y."/>
            <person name="Orejas M."/>
            <person name="Orosz E."/>
            <person name="Ouedraogo J.P."/>
            <person name="Overkamp K.M."/>
            <person name="Park H.-S."/>
            <person name="Perrone G."/>
            <person name="Piumi F."/>
            <person name="Punt P.J."/>
            <person name="Ram A.F."/>
            <person name="Ramon A."/>
            <person name="Rauscher S."/>
            <person name="Record E."/>
            <person name="Riano-Pachon D.M."/>
            <person name="Robert V."/>
            <person name="Roehrig J."/>
            <person name="Ruller R."/>
            <person name="Salamov A."/>
            <person name="Salih N.S."/>
            <person name="Samson R.A."/>
            <person name="Sandor E."/>
            <person name="Sanguinetti M."/>
            <person name="Schuetze T."/>
            <person name="Sepcic K."/>
            <person name="Shelest E."/>
            <person name="Sherlock G."/>
            <person name="Sophianopoulou V."/>
            <person name="Squina F.M."/>
            <person name="Sun H."/>
            <person name="Susca A."/>
            <person name="Todd R.B."/>
            <person name="Tsang A."/>
            <person name="Unkles S.E."/>
            <person name="van de Wiele N."/>
            <person name="van Rossen-Uffink D."/>
            <person name="Oliveira J.V."/>
            <person name="Vesth T.C."/>
            <person name="Visser J."/>
            <person name="Yu J.-H."/>
            <person name="Zhou M."/>
            <person name="Andersen M.R."/>
            <person name="Archer D.B."/>
            <person name="Baker S.E."/>
            <person name="Benoit I."/>
            <person name="Brakhage A.A."/>
            <person name="Braus G.H."/>
            <person name="Fischer R."/>
            <person name="Frisvad J.C."/>
            <person name="Goldman G.H."/>
            <person name="Houbraken J."/>
            <person name="Oakley B."/>
            <person name="Pocsi I."/>
            <person name="Scazzocchio C."/>
            <person name="Seiboth B."/>
            <person name="vanKuyk P.A."/>
            <person name="Wortman J."/>
            <person name="Dyer P.S."/>
            <person name="Grigoriev I.V."/>
        </authorList>
    </citation>
    <scope>NUCLEOTIDE SEQUENCE [LARGE SCALE GENOMIC DNA]</scope>
    <source>
        <strain evidence="3">CBS 583.65</strain>
    </source>
</reference>
<evidence type="ECO:0000313" key="3">
    <source>
        <dbReference type="Proteomes" id="UP000184073"/>
    </source>
</evidence>
<dbReference type="GeneID" id="63731303"/>